<evidence type="ECO:0008006" key="5">
    <source>
        <dbReference type="Google" id="ProtNLM"/>
    </source>
</evidence>
<dbReference type="EMBL" id="BLAF01000094">
    <property type="protein sequence ID" value="GES26696.1"/>
    <property type="molecule type" value="Genomic_DNA"/>
</dbReference>
<gene>
    <name evidence="3" type="ORF">Aple_095950</name>
</gene>
<evidence type="ECO:0000256" key="2">
    <source>
        <dbReference type="SAM" id="Phobius"/>
    </source>
</evidence>
<reference evidence="3 4" key="1">
    <citation type="submission" date="2019-10" db="EMBL/GenBank/DDBJ databases">
        <title>Whole genome shotgun sequence of Acrocarpospora pleiomorpha NBRC 16267.</title>
        <authorList>
            <person name="Ichikawa N."/>
            <person name="Kimura A."/>
            <person name="Kitahashi Y."/>
            <person name="Komaki H."/>
            <person name="Oguchi A."/>
        </authorList>
    </citation>
    <scope>NUCLEOTIDE SEQUENCE [LARGE SCALE GENOMIC DNA]</scope>
    <source>
        <strain evidence="3 4">NBRC 16267</strain>
    </source>
</reference>
<keyword evidence="2" id="KW-0472">Membrane</keyword>
<feature type="transmembrane region" description="Helical" evidence="2">
    <location>
        <begin position="47"/>
        <end position="64"/>
    </location>
</feature>
<feature type="region of interest" description="Disordered" evidence="1">
    <location>
        <begin position="1"/>
        <end position="23"/>
    </location>
</feature>
<dbReference type="AlphaFoldDB" id="A0A5M3Y0H6"/>
<keyword evidence="2" id="KW-0812">Transmembrane</keyword>
<evidence type="ECO:0000256" key="1">
    <source>
        <dbReference type="SAM" id="MobiDB-lite"/>
    </source>
</evidence>
<accession>A0A5M3Y0H6</accession>
<name>A0A5M3Y0H6_9ACTN</name>
<evidence type="ECO:0000313" key="4">
    <source>
        <dbReference type="Proteomes" id="UP000377595"/>
    </source>
</evidence>
<feature type="transmembrane region" description="Helical" evidence="2">
    <location>
        <begin position="123"/>
        <end position="144"/>
    </location>
</feature>
<comment type="caution">
    <text evidence="3">The sequence shown here is derived from an EMBL/GenBank/DDBJ whole genome shotgun (WGS) entry which is preliminary data.</text>
</comment>
<organism evidence="3 4">
    <name type="scientific">Acrocarpospora pleiomorpha</name>
    <dbReference type="NCBI Taxonomy" id="90975"/>
    <lineage>
        <taxon>Bacteria</taxon>
        <taxon>Bacillati</taxon>
        <taxon>Actinomycetota</taxon>
        <taxon>Actinomycetes</taxon>
        <taxon>Streptosporangiales</taxon>
        <taxon>Streptosporangiaceae</taxon>
        <taxon>Acrocarpospora</taxon>
    </lineage>
</organism>
<dbReference type="Pfam" id="PF11361">
    <property type="entry name" value="DUF3159"/>
    <property type="match status" value="1"/>
</dbReference>
<protein>
    <recommendedName>
        <fullName evidence="5">DUF3159 domain-containing protein</fullName>
    </recommendedName>
</protein>
<dbReference type="RefSeq" id="WP_246265457.1">
    <property type="nucleotide sequence ID" value="NZ_BAAAHM010000049.1"/>
</dbReference>
<feature type="transmembrane region" description="Helical" evidence="2">
    <location>
        <begin position="197"/>
        <end position="224"/>
    </location>
</feature>
<sequence length="234" mass="25233">MSTADEAVPVQPPVQPTVTAPKPAESYETVEAAVRAQLSKAFGGRRGTIEAAVPTITFTLAWIITEQLQLSLILSGGIAAALLLVRIVQRSTPQFVLNSLFGIGIGAFFALRSGKAEDAFLPGMLWIAVVEAIMIFSILVRWPFMGFMLGATNPEDPLAWHRDKGIVKLCTKVSWIMVLPGLIKLTVQIPLYLAGQVFWLGIAKVALGWPVYLAALATVGWVLARGRTAVQPQV</sequence>
<keyword evidence="4" id="KW-1185">Reference proteome</keyword>
<dbReference type="InterPro" id="IPR016566">
    <property type="entry name" value="UCP010219"/>
</dbReference>
<dbReference type="Proteomes" id="UP000377595">
    <property type="component" value="Unassembled WGS sequence"/>
</dbReference>
<keyword evidence="2" id="KW-1133">Transmembrane helix</keyword>
<feature type="transmembrane region" description="Helical" evidence="2">
    <location>
        <begin position="70"/>
        <end position="88"/>
    </location>
</feature>
<feature type="transmembrane region" description="Helical" evidence="2">
    <location>
        <begin position="165"/>
        <end position="185"/>
    </location>
</feature>
<evidence type="ECO:0000313" key="3">
    <source>
        <dbReference type="EMBL" id="GES26696.1"/>
    </source>
</evidence>
<proteinExistence type="predicted"/>
<feature type="transmembrane region" description="Helical" evidence="2">
    <location>
        <begin position="95"/>
        <end position="111"/>
    </location>
</feature>